<evidence type="ECO:0000256" key="1">
    <source>
        <dbReference type="ARBA" id="ARBA00023015"/>
    </source>
</evidence>
<dbReference type="EMBL" id="JPKY01000243">
    <property type="protein sequence ID" value="KFH40281.1"/>
    <property type="molecule type" value="Genomic_DNA"/>
</dbReference>
<dbReference type="InterPro" id="IPR004827">
    <property type="entry name" value="bZIP"/>
</dbReference>
<evidence type="ECO:0000256" key="3">
    <source>
        <dbReference type="ARBA" id="ARBA00023163"/>
    </source>
</evidence>
<feature type="compositionally biased region" description="Basic and acidic residues" evidence="4">
    <location>
        <begin position="159"/>
        <end position="168"/>
    </location>
</feature>
<organism evidence="6 7">
    <name type="scientific">Hapsidospora chrysogenum (strain ATCC 11550 / CBS 779.69 / DSM 880 / IAM 14645 / JCM 23072 / IMI 49137)</name>
    <name type="common">Acremonium chrysogenum</name>
    <dbReference type="NCBI Taxonomy" id="857340"/>
    <lineage>
        <taxon>Eukaryota</taxon>
        <taxon>Fungi</taxon>
        <taxon>Dikarya</taxon>
        <taxon>Ascomycota</taxon>
        <taxon>Pezizomycotina</taxon>
        <taxon>Sordariomycetes</taxon>
        <taxon>Hypocreomycetidae</taxon>
        <taxon>Hypocreales</taxon>
        <taxon>Bionectriaceae</taxon>
        <taxon>Hapsidospora</taxon>
    </lineage>
</organism>
<keyword evidence="7" id="KW-1185">Reference proteome</keyword>
<proteinExistence type="predicted"/>
<dbReference type="Pfam" id="PF00170">
    <property type="entry name" value="bZIP_1"/>
    <property type="match status" value="1"/>
</dbReference>
<dbReference type="SUPFAM" id="SSF57959">
    <property type="entry name" value="Leucine zipper domain"/>
    <property type="match status" value="1"/>
</dbReference>
<feature type="compositionally biased region" description="Polar residues" evidence="4">
    <location>
        <begin position="95"/>
        <end position="108"/>
    </location>
</feature>
<gene>
    <name evidence="6" type="ORF">ACRE_090570</name>
</gene>
<dbReference type="CDD" id="cd14687">
    <property type="entry name" value="bZIP_ATF2"/>
    <property type="match status" value="1"/>
</dbReference>
<reference evidence="7" key="1">
    <citation type="journal article" date="2014" name="Genome Announc.">
        <title>Genome sequence and annotation of Acremonium chrysogenum, producer of the beta-lactam antibiotic cephalosporin C.</title>
        <authorList>
            <person name="Terfehr D."/>
            <person name="Dahlmann T.A."/>
            <person name="Specht T."/>
            <person name="Zadra I."/>
            <person name="Kuernsteiner H."/>
            <person name="Kueck U."/>
        </authorList>
    </citation>
    <scope>NUCLEOTIDE SEQUENCE [LARGE SCALE GENOMIC DNA]</scope>
    <source>
        <strain evidence="7">ATCC 11550 / CBS 779.69 / DSM 880 / IAM 14645 / JCM 23072 / IMI 49137</strain>
    </source>
</reference>
<accession>A0A086ST49</accession>
<dbReference type="Gene3D" id="1.20.5.170">
    <property type="match status" value="1"/>
</dbReference>
<dbReference type="PANTHER" id="PTHR23351">
    <property type="entry name" value="FOS TRANSCRIPTION FACTOR-RELATED"/>
    <property type="match status" value="1"/>
</dbReference>
<dbReference type="InterPro" id="IPR002112">
    <property type="entry name" value="Leuzip_Jun"/>
</dbReference>
<dbReference type="AlphaFoldDB" id="A0A086ST49"/>
<dbReference type="InterPro" id="IPR046347">
    <property type="entry name" value="bZIP_sf"/>
</dbReference>
<sequence length="404" mass="44365">MVVGIFPPDLEVFPGQLPLHPALGSPSGNEGDLSEAQATTMISPQQDDFFTFPPPAPMEPVPCFFNDAMLFPDNLPFPPGSGGPPSDQPNPPSQTGPENTPSPNSPVTEGQDPAKESGITVRRSTRRATQRARPSNLEQSSSPAEESMPRTGGRKRKQEHGDAEHAGGEQEELYGSDVQRTRRSRQNLERNRIAATRCRERKREQATVLEDAYERFKWENGQLSAECAGLRRMAYDLKTEIFKHAHCGDEMIDDFIGNVARETANAAVASRRNSQDDTTSLRIGRRSETRAISIAAGLTGNESPHPSGTRNISVAAALIGNEQPPRPWTRTMSIAPGLTGNERPHPSWARSRAIFIDADLARIEKPPKRHVWSGVYGISPGREHEYGRFWLSGTDADDDSQSSI</sequence>
<dbReference type="HOGENOM" id="CLU_681467_0_0_1"/>
<dbReference type="PANTHER" id="PTHR23351:SF24">
    <property type="entry name" value="ACTIVATING TRANSCRIPTION FACTOR 3-RELATED"/>
    <property type="match status" value="1"/>
</dbReference>
<feature type="region of interest" description="Disordered" evidence="4">
    <location>
        <begin position="74"/>
        <end position="189"/>
    </location>
</feature>
<dbReference type="PROSITE" id="PS50217">
    <property type="entry name" value="BZIP"/>
    <property type="match status" value="1"/>
</dbReference>
<comment type="caution">
    <text evidence="6">The sequence shown here is derived from an EMBL/GenBank/DDBJ whole genome shotgun (WGS) entry which is preliminary data.</text>
</comment>
<evidence type="ECO:0000313" key="6">
    <source>
        <dbReference type="EMBL" id="KFH40281.1"/>
    </source>
</evidence>
<evidence type="ECO:0000259" key="5">
    <source>
        <dbReference type="PROSITE" id="PS50217"/>
    </source>
</evidence>
<feature type="domain" description="BZIP" evidence="5">
    <location>
        <begin position="181"/>
        <end position="244"/>
    </location>
</feature>
<name>A0A086ST49_HAPC1</name>
<dbReference type="InterPro" id="IPR000837">
    <property type="entry name" value="AP-1"/>
</dbReference>
<evidence type="ECO:0000313" key="7">
    <source>
        <dbReference type="Proteomes" id="UP000029964"/>
    </source>
</evidence>
<dbReference type="PRINTS" id="PR00043">
    <property type="entry name" value="LEUZIPPRJUN"/>
</dbReference>
<evidence type="ECO:0000256" key="2">
    <source>
        <dbReference type="ARBA" id="ARBA00023125"/>
    </source>
</evidence>
<evidence type="ECO:0000256" key="4">
    <source>
        <dbReference type="SAM" id="MobiDB-lite"/>
    </source>
</evidence>
<dbReference type="STRING" id="857340.A0A086ST49"/>
<keyword evidence="1" id="KW-0805">Transcription regulation</keyword>
<dbReference type="OrthoDB" id="295274at2759"/>
<feature type="compositionally biased region" description="Pro residues" evidence="4">
    <location>
        <begin position="75"/>
        <end position="94"/>
    </location>
</feature>
<dbReference type="Proteomes" id="UP000029964">
    <property type="component" value="Unassembled WGS sequence"/>
</dbReference>
<protein>
    <submittedName>
        <fullName evidence="6">Transcription factor jun-B-like protein</fullName>
    </submittedName>
</protein>
<keyword evidence="2" id="KW-0238">DNA-binding</keyword>
<dbReference type="GO" id="GO:0005634">
    <property type="term" value="C:nucleus"/>
    <property type="evidence" value="ECO:0007669"/>
    <property type="project" value="TreeGrafter"/>
</dbReference>
<dbReference type="GO" id="GO:0000978">
    <property type="term" value="F:RNA polymerase II cis-regulatory region sequence-specific DNA binding"/>
    <property type="evidence" value="ECO:0007669"/>
    <property type="project" value="TreeGrafter"/>
</dbReference>
<dbReference type="SMART" id="SM00338">
    <property type="entry name" value="BRLZ"/>
    <property type="match status" value="1"/>
</dbReference>
<keyword evidence="3" id="KW-0804">Transcription</keyword>
<dbReference type="GO" id="GO:0000981">
    <property type="term" value="F:DNA-binding transcription factor activity, RNA polymerase II-specific"/>
    <property type="evidence" value="ECO:0007669"/>
    <property type="project" value="TreeGrafter"/>
</dbReference>